<feature type="signal peptide" evidence="1">
    <location>
        <begin position="1"/>
        <end position="35"/>
    </location>
</feature>
<organism evidence="3 4">
    <name type="scientific">Variovorax humicola</name>
    <dbReference type="NCBI Taxonomy" id="1769758"/>
    <lineage>
        <taxon>Bacteria</taxon>
        <taxon>Pseudomonadati</taxon>
        <taxon>Pseudomonadota</taxon>
        <taxon>Betaproteobacteria</taxon>
        <taxon>Burkholderiales</taxon>
        <taxon>Comamonadaceae</taxon>
        <taxon>Variovorax</taxon>
    </lineage>
</organism>
<dbReference type="Proteomes" id="UP001363010">
    <property type="component" value="Unassembled WGS sequence"/>
</dbReference>
<evidence type="ECO:0000313" key="4">
    <source>
        <dbReference type="Proteomes" id="UP001363010"/>
    </source>
</evidence>
<dbReference type="CDD" id="cd09111">
    <property type="entry name" value="PLDc_ymdC_like_1"/>
    <property type="match status" value="1"/>
</dbReference>
<feature type="chain" id="PRO_5045294287" evidence="1">
    <location>
        <begin position="36"/>
        <end position="537"/>
    </location>
</feature>
<name>A0ABU8VUJ9_9BURK</name>
<dbReference type="CDD" id="cd09113">
    <property type="entry name" value="PLDc_ymdC_like_2"/>
    <property type="match status" value="1"/>
</dbReference>
<evidence type="ECO:0000256" key="1">
    <source>
        <dbReference type="SAM" id="SignalP"/>
    </source>
</evidence>
<dbReference type="SMART" id="SM00155">
    <property type="entry name" value="PLDc"/>
    <property type="match status" value="2"/>
</dbReference>
<dbReference type="InterPro" id="IPR001736">
    <property type="entry name" value="PLipase_D/transphosphatidylase"/>
</dbReference>
<dbReference type="Gene3D" id="3.30.870.10">
    <property type="entry name" value="Endonuclease Chain A"/>
    <property type="match status" value="2"/>
</dbReference>
<feature type="domain" description="PLD phosphodiesterase" evidence="2">
    <location>
        <begin position="183"/>
        <end position="210"/>
    </location>
</feature>
<sequence>MVNSFKQMRAILFRRLLRRCLGAVLAMGLAGALTACGTLPERSATPQNAALAPSADTVLARIVAASTPPGEHSGFRLMPLGVFSLDARIQLARRAQHSLDLQYYVLENDGAGGLLLRSLKEAALRGVRVRLLVDDLYTEYTDQLLLALSTTPNIEVRLFNPFCCARGGLAGRFAASAFDIPRLNHRMHNKLFIADGVMAVLGGRNIADEYFVLNDATNFVDMDALAVGKIVPQLEGIYDAYWNSDVVYPIADIVKPQRGHAAMVEDFDRRVGMRARPPKVVLPATDVLGYGPIGEELDGGRIGLLWGPANAVSDPPTKLRYMSEDEALATSVTMRFWTQLLTAENEVLLTSPYLVPGEKGMEAFESLRERDVSVTLLTNSLAANDEPLVHSGYSRYRQRLLASGCDLYELSPARTTKNERLGMFGKSLGRLHAKTAVVDKRKLYLGSVNLDPRSATENTELGIMVDSPQLAREMLRIINISKLESAYRLRLLANKSTIEWLTMDEDKEVILHYEPESTWLQRFKIRVVGPLVPESLL</sequence>
<reference evidence="3 4" key="1">
    <citation type="submission" date="2024-03" db="EMBL/GenBank/DDBJ databases">
        <title>Novel species of the genus Variovorax.</title>
        <authorList>
            <person name="Liu Q."/>
            <person name="Xin Y.-H."/>
        </authorList>
    </citation>
    <scope>NUCLEOTIDE SEQUENCE [LARGE SCALE GENOMIC DNA]</scope>
    <source>
        <strain evidence="3 4">KACC 18501</strain>
    </source>
</reference>
<gene>
    <name evidence="3" type="ORF">WKW80_05405</name>
</gene>
<evidence type="ECO:0000259" key="2">
    <source>
        <dbReference type="PROSITE" id="PS50035"/>
    </source>
</evidence>
<dbReference type="Pfam" id="PF13091">
    <property type="entry name" value="PLDc_2"/>
    <property type="match status" value="2"/>
</dbReference>
<proteinExistence type="predicted"/>
<dbReference type="RefSeq" id="WP_340362523.1">
    <property type="nucleotide sequence ID" value="NZ_JBBKZV010000002.1"/>
</dbReference>
<dbReference type="InterPro" id="IPR025202">
    <property type="entry name" value="PLD-like_dom"/>
</dbReference>
<evidence type="ECO:0000313" key="3">
    <source>
        <dbReference type="EMBL" id="MEJ8821474.1"/>
    </source>
</evidence>
<dbReference type="PANTHER" id="PTHR21248">
    <property type="entry name" value="CARDIOLIPIN SYNTHASE"/>
    <property type="match status" value="1"/>
</dbReference>
<accession>A0ABU8VUJ9</accession>
<keyword evidence="4" id="KW-1185">Reference proteome</keyword>
<feature type="domain" description="PLD phosphodiesterase" evidence="2">
    <location>
        <begin position="427"/>
        <end position="454"/>
    </location>
</feature>
<dbReference type="PROSITE" id="PS50035">
    <property type="entry name" value="PLD"/>
    <property type="match status" value="2"/>
</dbReference>
<comment type="caution">
    <text evidence="3">The sequence shown here is derived from an EMBL/GenBank/DDBJ whole genome shotgun (WGS) entry which is preliminary data.</text>
</comment>
<protein>
    <submittedName>
        <fullName evidence="3">Phospholipase D family protein</fullName>
    </submittedName>
</protein>
<dbReference type="EMBL" id="JBBKZV010000002">
    <property type="protein sequence ID" value="MEJ8821474.1"/>
    <property type="molecule type" value="Genomic_DNA"/>
</dbReference>
<dbReference type="PANTHER" id="PTHR21248:SF12">
    <property type="entry name" value="CARDIOLIPIN SYNTHASE C"/>
    <property type="match status" value="1"/>
</dbReference>
<keyword evidence="1" id="KW-0732">Signal</keyword>
<dbReference type="SUPFAM" id="SSF56024">
    <property type="entry name" value="Phospholipase D/nuclease"/>
    <property type="match status" value="2"/>
</dbReference>